<evidence type="ECO:0000313" key="3">
    <source>
        <dbReference type="Proteomes" id="UP000799779"/>
    </source>
</evidence>
<feature type="compositionally biased region" description="Low complexity" evidence="1">
    <location>
        <begin position="372"/>
        <end position="381"/>
    </location>
</feature>
<protein>
    <submittedName>
        <fullName evidence="2">S-adenosyl-L-methionine-dependent methyltransferase</fullName>
    </submittedName>
</protein>
<dbReference type="Pfam" id="PF13489">
    <property type="entry name" value="Methyltransf_23"/>
    <property type="match status" value="1"/>
</dbReference>
<dbReference type="CDD" id="cd02440">
    <property type="entry name" value="AdoMet_MTases"/>
    <property type="match status" value="1"/>
</dbReference>
<reference evidence="2" key="1">
    <citation type="journal article" date="2020" name="Stud. Mycol.">
        <title>101 Dothideomycetes genomes: a test case for predicting lifestyles and emergence of pathogens.</title>
        <authorList>
            <person name="Haridas S."/>
            <person name="Albert R."/>
            <person name="Binder M."/>
            <person name="Bloem J."/>
            <person name="Labutti K."/>
            <person name="Salamov A."/>
            <person name="Andreopoulos B."/>
            <person name="Baker S."/>
            <person name="Barry K."/>
            <person name="Bills G."/>
            <person name="Bluhm B."/>
            <person name="Cannon C."/>
            <person name="Castanera R."/>
            <person name="Culley D."/>
            <person name="Daum C."/>
            <person name="Ezra D."/>
            <person name="Gonzalez J."/>
            <person name="Henrissat B."/>
            <person name="Kuo A."/>
            <person name="Liang C."/>
            <person name="Lipzen A."/>
            <person name="Lutzoni F."/>
            <person name="Magnuson J."/>
            <person name="Mondo S."/>
            <person name="Nolan M."/>
            <person name="Ohm R."/>
            <person name="Pangilinan J."/>
            <person name="Park H.-J."/>
            <person name="Ramirez L."/>
            <person name="Alfaro M."/>
            <person name="Sun H."/>
            <person name="Tritt A."/>
            <person name="Yoshinaga Y."/>
            <person name="Zwiers L.-H."/>
            <person name="Turgeon B."/>
            <person name="Goodwin S."/>
            <person name="Spatafora J."/>
            <person name="Crous P."/>
            <person name="Grigoriev I."/>
        </authorList>
    </citation>
    <scope>NUCLEOTIDE SEQUENCE</scope>
    <source>
        <strain evidence="2">CBS 123094</strain>
    </source>
</reference>
<dbReference type="PANTHER" id="PTHR43591">
    <property type="entry name" value="METHYLTRANSFERASE"/>
    <property type="match status" value="1"/>
</dbReference>
<dbReference type="OrthoDB" id="2013972at2759"/>
<name>A0A6A5W022_9PLEO</name>
<sequence>MFAPGANDNDAESSSGPSLEIDTDNDRDSAFGGDNQSSYTMSVTDSVYNYKYENGRRYHSYAEGKYPVPNDEIEKDRLDLQHHAFRLTLDGDLYRAPIPKDLQHVLDVGTGTGIWAIEFADEHPSAAVIGTDLSPIQPTEVPPNCSFLIDDIEQEWIFHNKFDFIHTRAMVAAIKNWDAFFKQAYTNLAPGGFIECQEITFPAMCMDPAITSDMSPFLRWSDLFIEAAGKIGIDGKSAHKFGPKLQERGFTNIHSKTYKWPVGQWAKGGKMKLLGKFVFEDCMDWLPSSALGLFTRVLGWSREEVEVFLASVRKELKEEKHRHFYARVVVWYAQKPREAGTSDASAYDIAKEEESLESDEERTARFRRDEAAAAASAPESAKSPGALADTTADLSIASPPGEIPTEAIKEPAPTTEDSLVAASADQEMTTPGPEIPEETQPAQEESKPEETIEIPKTAEPSVTAPTDAAKTADTEAAKTASEVADTAAKIDA</sequence>
<evidence type="ECO:0000313" key="2">
    <source>
        <dbReference type="EMBL" id="KAF1995050.1"/>
    </source>
</evidence>
<dbReference type="GO" id="GO:0008168">
    <property type="term" value="F:methyltransferase activity"/>
    <property type="evidence" value="ECO:0007669"/>
    <property type="project" value="UniProtKB-KW"/>
</dbReference>
<dbReference type="GO" id="GO:0032259">
    <property type="term" value="P:methylation"/>
    <property type="evidence" value="ECO:0007669"/>
    <property type="project" value="UniProtKB-KW"/>
</dbReference>
<organism evidence="2 3">
    <name type="scientific">Amniculicola lignicola CBS 123094</name>
    <dbReference type="NCBI Taxonomy" id="1392246"/>
    <lineage>
        <taxon>Eukaryota</taxon>
        <taxon>Fungi</taxon>
        <taxon>Dikarya</taxon>
        <taxon>Ascomycota</taxon>
        <taxon>Pezizomycotina</taxon>
        <taxon>Dothideomycetes</taxon>
        <taxon>Pleosporomycetidae</taxon>
        <taxon>Pleosporales</taxon>
        <taxon>Amniculicolaceae</taxon>
        <taxon>Amniculicola</taxon>
    </lineage>
</organism>
<dbReference type="InterPro" id="IPR029063">
    <property type="entry name" value="SAM-dependent_MTases_sf"/>
</dbReference>
<accession>A0A6A5W022</accession>
<proteinExistence type="predicted"/>
<keyword evidence="2" id="KW-0489">Methyltransferase</keyword>
<dbReference type="Proteomes" id="UP000799779">
    <property type="component" value="Unassembled WGS sequence"/>
</dbReference>
<gene>
    <name evidence="2" type="ORF">P154DRAFT_526612</name>
</gene>
<evidence type="ECO:0000256" key="1">
    <source>
        <dbReference type="SAM" id="MobiDB-lite"/>
    </source>
</evidence>
<keyword evidence="3" id="KW-1185">Reference proteome</keyword>
<feature type="compositionally biased region" description="Basic and acidic residues" evidence="1">
    <location>
        <begin position="361"/>
        <end position="371"/>
    </location>
</feature>
<dbReference type="PANTHER" id="PTHR43591:SF31">
    <property type="entry name" value="LAEA-LIKE, PUTATIVE (AFU_ORTHOLOGUE AFUA_8G01930)-RELATED"/>
    <property type="match status" value="1"/>
</dbReference>
<feature type="region of interest" description="Disordered" evidence="1">
    <location>
        <begin position="1"/>
        <end position="37"/>
    </location>
</feature>
<dbReference type="EMBL" id="ML977646">
    <property type="protein sequence ID" value="KAF1995050.1"/>
    <property type="molecule type" value="Genomic_DNA"/>
</dbReference>
<dbReference type="Gene3D" id="3.40.50.150">
    <property type="entry name" value="Vaccinia Virus protein VP39"/>
    <property type="match status" value="1"/>
</dbReference>
<keyword evidence="2" id="KW-0808">Transferase</keyword>
<feature type="region of interest" description="Disordered" evidence="1">
    <location>
        <begin position="342"/>
        <end position="492"/>
    </location>
</feature>
<dbReference type="SUPFAM" id="SSF53335">
    <property type="entry name" value="S-adenosyl-L-methionine-dependent methyltransferases"/>
    <property type="match status" value="1"/>
</dbReference>
<dbReference type="AlphaFoldDB" id="A0A6A5W022"/>